<sequence length="232" mass="27070">MKLKTKILLSSLFLASTLSATAFVACSFNRITNLAEIQKTDLGYEIILIGDSNWSFRGEYAYGIRGLSDDSYGDWIQNQTIRSEKQKAISFLKDVTDLEKVLGETKNEKDEWSSNKNERAKWTENFNPSKIEQLLDFKNYDYLFIKNIDTQNIESYIYDKNDNFYLKSFALEDDTLIFKFGFKPYKPEDIYVAATPRSKSYFIAVEKNKIKDFSFEKYKIKVSGFRSDEITE</sequence>
<proteinExistence type="predicted"/>
<keyword evidence="3" id="KW-1185">Reference proteome</keyword>
<dbReference type="PROSITE" id="PS51257">
    <property type="entry name" value="PROKAR_LIPOPROTEIN"/>
    <property type="match status" value="1"/>
</dbReference>
<feature type="chain" id="PRO_5046090487" description="Lipoprotein" evidence="1">
    <location>
        <begin position="23"/>
        <end position="232"/>
    </location>
</feature>
<gene>
    <name evidence="2" type="ORF">CJF60_00650</name>
</gene>
<keyword evidence="1" id="KW-0732">Signal</keyword>
<feature type="signal peptide" evidence="1">
    <location>
        <begin position="1"/>
        <end position="22"/>
    </location>
</feature>
<protein>
    <recommendedName>
        <fullName evidence="4">Lipoprotein</fullName>
    </recommendedName>
</protein>
<evidence type="ECO:0000313" key="2">
    <source>
        <dbReference type="EMBL" id="PAF55182.1"/>
    </source>
</evidence>
<evidence type="ECO:0000313" key="3">
    <source>
        <dbReference type="Proteomes" id="UP000217033"/>
    </source>
</evidence>
<dbReference type="Proteomes" id="UP000217033">
    <property type="component" value="Unassembled WGS sequence"/>
</dbReference>
<organism evidence="2 3">
    <name type="scientific">Mycoplasmopsis agassizii</name>
    <dbReference type="NCBI Taxonomy" id="33922"/>
    <lineage>
        <taxon>Bacteria</taxon>
        <taxon>Bacillati</taxon>
        <taxon>Mycoplasmatota</taxon>
        <taxon>Mycoplasmoidales</taxon>
        <taxon>Metamycoplasmataceae</taxon>
        <taxon>Mycoplasmopsis</taxon>
    </lineage>
</organism>
<comment type="caution">
    <text evidence="2">The sequence shown here is derived from an EMBL/GenBank/DDBJ whole genome shotgun (WGS) entry which is preliminary data.</text>
</comment>
<accession>A0ABX4H5U7</accession>
<evidence type="ECO:0000256" key="1">
    <source>
        <dbReference type="SAM" id="SignalP"/>
    </source>
</evidence>
<reference evidence="2" key="1">
    <citation type="submission" date="2017-08" db="EMBL/GenBank/DDBJ databases">
        <authorList>
            <person name="Alvarez-Ponce D."/>
            <person name="Weitzman C.L."/>
            <person name="Tillett R.L."/>
            <person name="Sandmeier F.C."/>
            <person name="Tracy C.R."/>
        </authorList>
    </citation>
    <scope>NUCLEOTIDE SEQUENCE [LARGE SCALE GENOMIC DNA]</scope>
    <source>
        <strain evidence="2">PS6</strain>
    </source>
</reference>
<evidence type="ECO:0008006" key="4">
    <source>
        <dbReference type="Google" id="ProtNLM"/>
    </source>
</evidence>
<dbReference type="EMBL" id="NQMN01000001">
    <property type="protein sequence ID" value="PAF55182.1"/>
    <property type="molecule type" value="Genomic_DNA"/>
</dbReference>
<name>A0ABX4H5U7_9BACT</name>
<dbReference type="RefSeq" id="WP_084232798.1">
    <property type="nucleotide sequence ID" value="NZ_FWXE01000016.1"/>
</dbReference>